<evidence type="ECO:0000256" key="4">
    <source>
        <dbReference type="SAM" id="Coils"/>
    </source>
</evidence>
<organism evidence="7 8">
    <name type="scientific">Elysia marginata</name>
    <dbReference type="NCBI Taxonomy" id="1093978"/>
    <lineage>
        <taxon>Eukaryota</taxon>
        <taxon>Metazoa</taxon>
        <taxon>Spiralia</taxon>
        <taxon>Lophotrochozoa</taxon>
        <taxon>Mollusca</taxon>
        <taxon>Gastropoda</taxon>
        <taxon>Heterobranchia</taxon>
        <taxon>Euthyneura</taxon>
        <taxon>Panpulmonata</taxon>
        <taxon>Sacoglossa</taxon>
        <taxon>Placobranchoidea</taxon>
        <taxon>Plakobranchidae</taxon>
        <taxon>Elysia</taxon>
    </lineage>
</organism>
<name>A0AAV4HUQ4_9GAST</name>
<sequence length="895" mass="103481">MACELTCRRRCPTMPEKFNPSKCAMAYYDNPALVRTRSCTPITPEMSKILPYVTDKTISRHLGSYGRSMDLGHAKNYFNPATRTVYSRYQPQDWFLSNSCNYSLSDKERSFAERLRADAWRAVKETDARTRNRQNDVTKRLGERVYDISFWKSELNNEINAMATEIENLKEYKRTCEKALADTANPLHIAEECLMNREKRQGIDLVNDDVEKSLIKEVDVIKKCQAKMKKVLDKAYVQLKIKAATDSKLRDEQAGFRSNRSTTDQIATLRIIVEQSLEWNSPLIVNFLDYEKAFDSIDRELLWKIMRNYGIPEKIVSLVRKMYDGTCCRIVHDGQLTDRFNIRTGVRQGCLLSPFLFILAIDWLMRETTKGVKNGIQWTLWTQLEDLDFADDLALLSHSQTQMQAKTTALNKLSESIGLRIHPAKSKVLRVGTQTSEAVMIGDQPLEDVDAFCYLGSNIDQEGGTSKEIKARIGKAQAAFTTLGRFWKTRDISLKTKLRIFNSNVKSVLLYGCEAWNASTMCIKRIQVFINRCLRRILRIKWTDKISNESLWERTRQIPAGDEIGRRRWRWIGHTLRKPCGSITKNVLDWNPQGKRSRGRPRGTWRRVRDKDVKDSGHTWNHVKRMAQDRERWRGFVDGLYPAPGMDRAAQHALEIDAKDKHHAQGLDDRMQQLRNSSAGVGYMPGIENIDNTITIPESWARYTQENIARSQKERASSERLRGEIDSTLRQCANDMWNNFNSVNNGFNTRIRETTDARNKLQAHLQKTMQEIFDMERNIALLRKAIQDKEQPMKVAQTRLDERTRRINVELCNDPVMKSLQREVSEIRESVRILKERLKSSELSLARLMKTKATLEHDISVKDNSLKIDSSFCMGMRKGFPMDPKVGPIFQMPIC</sequence>
<dbReference type="InterPro" id="IPR045609">
    <property type="entry name" value="DUF6451"/>
</dbReference>
<dbReference type="InterPro" id="IPR000477">
    <property type="entry name" value="RT_dom"/>
</dbReference>
<dbReference type="GO" id="GO:0005929">
    <property type="term" value="C:cilium"/>
    <property type="evidence" value="ECO:0007669"/>
    <property type="project" value="UniProtKB-ARBA"/>
</dbReference>
<dbReference type="Proteomes" id="UP000762676">
    <property type="component" value="Unassembled WGS sequence"/>
</dbReference>
<dbReference type="GO" id="GO:0015630">
    <property type="term" value="C:microtubule cytoskeleton"/>
    <property type="evidence" value="ECO:0007669"/>
    <property type="project" value="TreeGrafter"/>
</dbReference>
<dbReference type="PROSITE" id="PS50878">
    <property type="entry name" value="RT_POL"/>
    <property type="match status" value="1"/>
</dbReference>
<evidence type="ECO:0000256" key="3">
    <source>
        <dbReference type="ARBA" id="ARBA00022490"/>
    </source>
</evidence>
<evidence type="ECO:0000256" key="5">
    <source>
        <dbReference type="SAM" id="MobiDB-lite"/>
    </source>
</evidence>
<dbReference type="InterPro" id="IPR048256">
    <property type="entry name" value="Tektin-like"/>
</dbReference>
<feature type="coiled-coil region" evidence="4">
    <location>
        <begin position="152"/>
        <end position="182"/>
    </location>
</feature>
<keyword evidence="4" id="KW-0175">Coiled coil</keyword>
<dbReference type="Pfam" id="PF03148">
    <property type="entry name" value="Tektin"/>
    <property type="match status" value="2"/>
</dbReference>
<feature type="domain" description="Reverse transcriptase" evidence="6">
    <location>
        <begin position="178"/>
        <end position="459"/>
    </location>
</feature>
<keyword evidence="3" id="KW-0963">Cytoplasm</keyword>
<dbReference type="PANTHER" id="PTHR19960:SF11">
    <property type="entry name" value="TEKTIN"/>
    <property type="match status" value="1"/>
</dbReference>
<dbReference type="GO" id="GO:0060294">
    <property type="term" value="P:cilium movement involved in cell motility"/>
    <property type="evidence" value="ECO:0007669"/>
    <property type="project" value="InterPro"/>
</dbReference>
<comment type="similarity">
    <text evidence="2">Belongs to the tektin family.</text>
</comment>
<evidence type="ECO:0000313" key="8">
    <source>
        <dbReference type="Proteomes" id="UP000762676"/>
    </source>
</evidence>
<dbReference type="InterPro" id="IPR000435">
    <property type="entry name" value="Tektins"/>
</dbReference>
<feature type="region of interest" description="Disordered" evidence="5">
    <location>
        <begin position="591"/>
        <end position="611"/>
    </location>
</feature>
<evidence type="ECO:0000256" key="2">
    <source>
        <dbReference type="ARBA" id="ARBA00007209"/>
    </source>
</evidence>
<dbReference type="InterPro" id="IPR043502">
    <property type="entry name" value="DNA/RNA_pol_sf"/>
</dbReference>
<comment type="subcellular location">
    <subcellularLocation>
        <location evidence="1">Cytoplasm</location>
    </subcellularLocation>
</comment>
<dbReference type="PANTHER" id="PTHR19960">
    <property type="entry name" value="TEKTIN"/>
    <property type="match status" value="1"/>
</dbReference>
<accession>A0AAV4HUQ4</accession>
<keyword evidence="8" id="KW-1185">Reference proteome</keyword>
<dbReference type="AlphaFoldDB" id="A0AAV4HUQ4"/>
<gene>
    <name evidence="7" type="ORF">ElyMa_001095200</name>
</gene>
<protein>
    <submittedName>
        <fullName evidence="7">Tektin-3</fullName>
    </submittedName>
</protein>
<dbReference type="GO" id="GO:0005634">
    <property type="term" value="C:nucleus"/>
    <property type="evidence" value="ECO:0007669"/>
    <property type="project" value="TreeGrafter"/>
</dbReference>
<feature type="coiled-coil region" evidence="4">
    <location>
        <begin position="751"/>
        <end position="785"/>
    </location>
</feature>
<feature type="compositionally biased region" description="Basic residues" evidence="5">
    <location>
        <begin position="595"/>
        <end position="606"/>
    </location>
</feature>
<evidence type="ECO:0000259" key="6">
    <source>
        <dbReference type="PROSITE" id="PS50878"/>
    </source>
</evidence>
<dbReference type="EMBL" id="BMAT01002205">
    <property type="protein sequence ID" value="GFS01395.1"/>
    <property type="molecule type" value="Genomic_DNA"/>
</dbReference>
<evidence type="ECO:0000256" key="1">
    <source>
        <dbReference type="ARBA" id="ARBA00004496"/>
    </source>
</evidence>
<dbReference type="CDD" id="cd01650">
    <property type="entry name" value="RT_nLTR_like"/>
    <property type="match status" value="1"/>
</dbReference>
<dbReference type="Pfam" id="PF20049">
    <property type="entry name" value="DUF6451"/>
    <property type="match status" value="1"/>
</dbReference>
<proteinExistence type="inferred from homology"/>
<reference evidence="7 8" key="1">
    <citation type="journal article" date="2021" name="Elife">
        <title>Chloroplast acquisition without the gene transfer in kleptoplastic sea slugs, Plakobranchus ocellatus.</title>
        <authorList>
            <person name="Maeda T."/>
            <person name="Takahashi S."/>
            <person name="Yoshida T."/>
            <person name="Shimamura S."/>
            <person name="Takaki Y."/>
            <person name="Nagai Y."/>
            <person name="Toyoda A."/>
            <person name="Suzuki Y."/>
            <person name="Arimoto A."/>
            <person name="Ishii H."/>
            <person name="Satoh N."/>
            <person name="Nishiyama T."/>
            <person name="Hasebe M."/>
            <person name="Maruyama T."/>
            <person name="Minagawa J."/>
            <person name="Obokata J."/>
            <person name="Shigenobu S."/>
        </authorList>
    </citation>
    <scope>NUCLEOTIDE SEQUENCE [LARGE SCALE GENOMIC DNA]</scope>
</reference>
<dbReference type="GO" id="GO:0005737">
    <property type="term" value="C:cytoplasm"/>
    <property type="evidence" value="ECO:0007669"/>
    <property type="project" value="UniProtKB-SubCell"/>
</dbReference>
<dbReference type="SUPFAM" id="SSF56672">
    <property type="entry name" value="DNA/RNA polymerases"/>
    <property type="match status" value="1"/>
</dbReference>
<comment type="caution">
    <text evidence="7">The sequence shown here is derived from an EMBL/GenBank/DDBJ whole genome shotgun (WGS) entry which is preliminary data.</text>
</comment>
<dbReference type="GO" id="GO:0060271">
    <property type="term" value="P:cilium assembly"/>
    <property type="evidence" value="ECO:0007669"/>
    <property type="project" value="TreeGrafter"/>
</dbReference>
<evidence type="ECO:0000313" key="7">
    <source>
        <dbReference type="EMBL" id="GFS01395.1"/>
    </source>
</evidence>
<dbReference type="PRINTS" id="PR00511">
    <property type="entry name" value="TEKTIN"/>
</dbReference>